<evidence type="ECO:0000313" key="1">
    <source>
        <dbReference type="EMBL" id="KKL45745.1"/>
    </source>
</evidence>
<proteinExistence type="predicted"/>
<name>A0A0F9ELJ3_9ZZZZ</name>
<protein>
    <submittedName>
        <fullName evidence="1">Uncharacterized protein</fullName>
    </submittedName>
</protein>
<organism evidence="1">
    <name type="scientific">marine sediment metagenome</name>
    <dbReference type="NCBI Taxonomy" id="412755"/>
    <lineage>
        <taxon>unclassified sequences</taxon>
        <taxon>metagenomes</taxon>
        <taxon>ecological metagenomes</taxon>
    </lineage>
</organism>
<reference evidence="1" key="1">
    <citation type="journal article" date="2015" name="Nature">
        <title>Complex archaea that bridge the gap between prokaryotes and eukaryotes.</title>
        <authorList>
            <person name="Spang A."/>
            <person name="Saw J.H."/>
            <person name="Jorgensen S.L."/>
            <person name="Zaremba-Niedzwiedzka K."/>
            <person name="Martijn J."/>
            <person name="Lind A.E."/>
            <person name="van Eijk R."/>
            <person name="Schleper C."/>
            <person name="Guy L."/>
            <person name="Ettema T.J."/>
        </authorList>
    </citation>
    <scope>NUCLEOTIDE SEQUENCE</scope>
</reference>
<comment type="caution">
    <text evidence="1">The sequence shown here is derived from an EMBL/GenBank/DDBJ whole genome shotgun (WGS) entry which is preliminary data.</text>
</comment>
<gene>
    <name evidence="1" type="ORF">LCGC14_2352560</name>
</gene>
<sequence length="81" mass="8950">MKIVICQSCGDAVALSIKERRCDCGKSGGVYLEDYHTAEVDGPSHVIGVPNSLAARAEREATAWVFREPYKRIVRRELITG</sequence>
<dbReference type="EMBL" id="LAZR01034278">
    <property type="protein sequence ID" value="KKL45745.1"/>
    <property type="molecule type" value="Genomic_DNA"/>
</dbReference>
<dbReference type="AlphaFoldDB" id="A0A0F9ELJ3"/>
<accession>A0A0F9ELJ3</accession>